<evidence type="ECO:0000313" key="2">
    <source>
        <dbReference type="Proteomes" id="UP000308600"/>
    </source>
</evidence>
<dbReference type="Proteomes" id="UP000308600">
    <property type="component" value="Unassembled WGS sequence"/>
</dbReference>
<evidence type="ECO:0000313" key="1">
    <source>
        <dbReference type="EMBL" id="TFK64621.1"/>
    </source>
</evidence>
<name>A0ACD3AGG0_9AGAR</name>
<reference evidence="1 2" key="1">
    <citation type="journal article" date="2019" name="Nat. Ecol. Evol.">
        <title>Megaphylogeny resolves global patterns of mushroom evolution.</title>
        <authorList>
            <person name="Varga T."/>
            <person name="Krizsan K."/>
            <person name="Foldi C."/>
            <person name="Dima B."/>
            <person name="Sanchez-Garcia M."/>
            <person name="Sanchez-Ramirez S."/>
            <person name="Szollosi G.J."/>
            <person name="Szarkandi J.G."/>
            <person name="Papp V."/>
            <person name="Albert L."/>
            <person name="Andreopoulos W."/>
            <person name="Angelini C."/>
            <person name="Antonin V."/>
            <person name="Barry K.W."/>
            <person name="Bougher N.L."/>
            <person name="Buchanan P."/>
            <person name="Buyck B."/>
            <person name="Bense V."/>
            <person name="Catcheside P."/>
            <person name="Chovatia M."/>
            <person name="Cooper J."/>
            <person name="Damon W."/>
            <person name="Desjardin D."/>
            <person name="Finy P."/>
            <person name="Geml J."/>
            <person name="Haridas S."/>
            <person name="Hughes K."/>
            <person name="Justo A."/>
            <person name="Karasinski D."/>
            <person name="Kautmanova I."/>
            <person name="Kiss B."/>
            <person name="Kocsube S."/>
            <person name="Kotiranta H."/>
            <person name="LaButti K.M."/>
            <person name="Lechner B.E."/>
            <person name="Liimatainen K."/>
            <person name="Lipzen A."/>
            <person name="Lukacs Z."/>
            <person name="Mihaltcheva S."/>
            <person name="Morgado L.N."/>
            <person name="Niskanen T."/>
            <person name="Noordeloos M.E."/>
            <person name="Ohm R.A."/>
            <person name="Ortiz-Santana B."/>
            <person name="Ovrebo C."/>
            <person name="Racz N."/>
            <person name="Riley R."/>
            <person name="Savchenko A."/>
            <person name="Shiryaev A."/>
            <person name="Soop K."/>
            <person name="Spirin V."/>
            <person name="Szebenyi C."/>
            <person name="Tomsovsky M."/>
            <person name="Tulloss R.E."/>
            <person name="Uehling J."/>
            <person name="Grigoriev I.V."/>
            <person name="Vagvolgyi C."/>
            <person name="Papp T."/>
            <person name="Martin F.M."/>
            <person name="Miettinen O."/>
            <person name="Hibbett D.S."/>
            <person name="Nagy L.G."/>
        </authorList>
    </citation>
    <scope>NUCLEOTIDE SEQUENCE [LARGE SCALE GENOMIC DNA]</scope>
    <source>
        <strain evidence="1 2">NL-1719</strain>
    </source>
</reference>
<dbReference type="EMBL" id="ML208467">
    <property type="protein sequence ID" value="TFK64621.1"/>
    <property type="molecule type" value="Genomic_DNA"/>
</dbReference>
<gene>
    <name evidence="1" type="ORF">BDN72DRAFT_846385</name>
</gene>
<keyword evidence="2" id="KW-1185">Reference proteome</keyword>
<sequence length="102" mass="11814">MASKSGLQKEVLALYRRALRITNSKPPQTRSKFRLFVRYTFHMNAANVSPREVGAVEYLLRKGKRQIEAFEDPAVKDCWVSGEMRAWDQTRNKRMPAQPQSS</sequence>
<protein>
    <submittedName>
        <fullName evidence="1">Uncharacterized protein</fullName>
    </submittedName>
</protein>
<organism evidence="1 2">
    <name type="scientific">Pluteus cervinus</name>
    <dbReference type="NCBI Taxonomy" id="181527"/>
    <lineage>
        <taxon>Eukaryota</taxon>
        <taxon>Fungi</taxon>
        <taxon>Dikarya</taxon>
        <taxon>Basidiomycota</taxon>
        <taxon>Agaricomycotina</taxon>
        <taxon>Agaricomycetes</taxon>
        <taxon>Agaricomycetidae</taxon>
        <taxon>Agaricales</taxon>
        <taxon>Pluteineae</taxon>
        <taxon>Pluteaceae</taxon>
        <taxon>Pluteus</taxon>
    </lineage>
</organism>
<accession>A0ACD3AGG0</accession>
<proteinExistence type="predicted"/>